<evidence type="ECO:0000256" key="4">
    <source>
        <dbReference type="ARBA" id="ARBA00022525"/>
    </source>
</evidence>
<dbReference type="Ensembl" id="ENSPNAT00000043911.1">
    <property type="protein sequence ID" value="ENSPNAP00000080654.1"/>
    <property type="gene ID" value="ENSPNAG00000002597.2"/>
</dbReference>
<dbReference type="FunFam" id="4.10.410.20:FF:000002">
    <property type="entry name" value="Ectonucleotide pyrophosphatase/phosphodiesterase family member 2"/>
    <property type="match status" value="1"/>
</dbReference>
<dbReference type="SMART" id="SM00201">
    <property type="entry name" value="SO"/>
    <property type="match status" value="2"/>
</dbReference>
<dbReference type="AlphaFoldDB" id="A0AAR2M0Y3"/>
<dbReference type="InterPro" id="IPR044925">
    <property type="entry name" value="His-Me_finger_sf"/>
</dbReference>
<evidence type="ECO:0000256" key="3">
    <source>
        <dbReference type="ARBA" id="ARBA00010594"/>
    </source>
</evidence>
<evidence type="ECO:0000256" key="6">
    <source>
        <dbReference type="ARBA" id="ARBA00022729"/>
    </source>
</evidence>
<dbReference type="CDD" id="cd00091">
    <property type="entry name" value="NUC"/>
    <property type="match status" value="1"/>
</dbReference>
<dbReference type="Gene3D" id="4.10.410.20">
    <property type="match status" value="2"/>
</dbReference>
<dbReference type="InterPro" id="IPR036024">
    <property type="entry name" value="Somatomedin_B-like_dom_sf"/>
</dbReference>
<keyword evidence="7" id="KW-0677">Repeat</keyword>
<dbReference type="GO" id="GO:0047391">
    <property type="term" value="F:alkylglycerophosphoethanolamine phosphodiesterase activity"/>
    <property type="evidence" value="ECO:0007669"/>
    <property type="project" value="TreeGrafter"/>
</dbReference>
<dbReference type="InterPro" id="IPR020821">
    <property type="entry name" value="ENPP1-3/EXOG-like_nuc-like"/>
</dbReference>
<dbReference type="SUPFAM" id="SSF53649">
    <property type="entry name" value="Alkaline phosphatase-like"/>
    <property type="match status" value="1"/>
</dbReference>
<feature type="domain" description="SMB" evidence="14">
    <location>
        <begin position="72"/>
        <end position="116"/>
    </location>
</feature>
<evidence type="ECO:0000259" key="14">
    <source>
        <dbReference type="PROSITE" id="PS50958"/>
    </source>
</evidence>
<dbReference type="GO" id="GO:0030247">
    <property type="term" value="F:polysaccharide binding"/>
    <property type="evidence" value="ECO:0007669"/>
    <property type="project" value="InterPro"/>
</dbReference>
<dbReference type="GO" id="GO:0005044">
    <property type="term" value="F:scavenger receptor activity"/>
    <property type="evidence" value="ECO:0007669"/>
    <property type="project" value="InterPro"/>
</dbReference>
<dbReference type="InterPro" id="IPR001604">
    <property type="entry name" value="Endo_G_ENPP1-like_dom"/>
</dbReference>
<dbReference type="PANTHER" id="PTHR10151:SF128">
    <property type="entry name" value="ECTONUCLEOTIDE PYROPHOSPHATASE_PHOSPHODIESTERASE FAMILY MEMBER 2-LIKE"/>
    <property type="match status" value="1"/>
</dbReference>
<keyword evidence="12" id="KW-0325">Glycoprotein</keyword>
<dbReference type="GeneTree" id="ENSGT00940000155778"/>
<evidence type="ECO:0000256" key="1">
    <source>
        <dbReference type="ARBA" id="ARBA00001947"/>
    </source>
</evidence>
<evidence type="ECO:0000313" key="15">
    <source>
        <dbReference type="Ensembl" id="ENSPNAP00000080654.1"/>
    </source>
</evidence>
<dbReference type="InterPro" id="IPR002591">
    <property type="entry name" value="Phosphodiest/P_Trfase"/>
</dbReference>
<dbReference type="PANTHER" id="PTHR10151">
    <property type="entry name" value="ECTONUCLEOTIDE PYROPHOSPHATASE/PHOSPHODIESTERASE"/>
    <property type="match status" value="1"/>
</dbReference>
<evidence type="ECO:0000256" key="9">
    <source>
        <dbReference type="ARBA" id="ARBA00022833"/>
    </source>
</evidence>
<dbReference type="InterPro" id="IPR017850">
    <property type="entry name" value="Alkaline_phosphatase_core_sf"/>
</dbReference>
<evidence type="ECO:0000256" key="12">
    <source>
        <dbReference type="ARBA" id="ARBA00023180"/>
    </source>
</evidence>
<name>A0AAR2M0Y3_PYGNA</name>
<keyword evidence="5" id="KW-0479">Metal-binding</keyword>
<comment type="similarity">
    <text evidence="3">Belongs to the nucleotide pyrophosphatase/phosphodiesterase family.</text>
</comment>
<dbReference type="InterPro" id="IPR020436">
    <property type="entry name" value="SMB_chordata"/>
</dbReference>
<dbReference type="GO" id="GO:0005615">
    <property type="term" value="C:extracellular space"/>
    <property type="evidence" value="ECO:0007669"/>
    <property type="project" value="TreeGrafter"/>
</dbReference>
<reference evidence="15 16" key="1">
    <citation type="submission" date="2020-10" db="EMBL/GenBank/DDBJ databases">
        <title>Pygocentrus nattereri (red-bellied piranha) genome, fPygNat1, primary haplotype.</title>
        <authorList>
            <person name="Myers G."/>
            <person name="Meyer A."/>
            <person name="Karagic N."/>
            <person name="Pippel M."/>
            <person name="Winkler S."/>
            <person name="Tracey A."/>
            <person name="Wood J."/>
            <person name="Formenti G."/>
            <person name="Howe K."/>
            <person name="Fedrigo O."/>
            <person name="Jarvis E.D."/>
        </authorList>
    </citation>
    <scope>NUCLEOTIDE SEQUENCE [LARGE SCALE GENOMIC DNA]</scope>
</reference>
<evidence type="ECO:0000256" key="5">
    <source>
        <dbReference type="ARBA" id="ARBA00022723"/>
    </source>
</evidence>
<dbReference type="Pfam" id="PF01033">
    <property type="entry name" value="Somatomedin_B"/>
    <property type="match status" value="2"/>
</dbReference>
<feature type="chain" id="PRO_5043647353" description="SMB domain-containing protein" evidence="13">
    <location>
        <begin position="24"/>
        <end position="832"/>
    </location>
</feature>
<dbReference type="SMART" id="SM00477">
    <property type="entry name" value="NUC"/>
    <property type="match status" value="1"/>
</dbReference>
<dbReference type="Pfam" id="PF01663">
    <property type="entry name" value="Phosphodiest"/>
    <property type="match status" value="1"/>
</dbReference>
<keyword evidence="6 13" id="KW-0732">Signal</keyword>
<dbReference type="InterPro" id="IPR001212">
    <property type="entry name" value="Somatomedin_B_dom"/>
</dbReference>
<dbReference type="CDD" id="cd16018">
    <property type="entry name" value="Enpp"/>
    <property type="match status" value="1"/>
</dbReference>
<dbReference type="InterPro" id="IPR044929">
    <property type="entry name" value="DNA/RNA_non-sp_Endonuclease_sf"/>
</dbReference>
<dbReference type="GO" id="GO:0008270">
    <property type="term" value="F:zinc ion binding"/>
    <property type="evidence" value="ECO:0007669"/>
    <property type="project" value="TreeGrafter"/>
</dbReference>
<evidence type="ECO:0000313" key="16">
    <source>
        <dbReference type="Proteomes" id="UP001501920"/>
    </source>
</evidence>
<proteinExistence type="inferred from homology"/>
<dbReference type="SUPFAM" id="SSF90188">
    <property type="entry name" value="Somatomedin B domain"/>
    <property type="match status" value="2"/>
</dbReference>
<dbReference type="GO" id="GO:0034638">
    <property type="term" value="P:phosphatidylcholine catabolic process"/>
    <property type="evidence" value="ECO:0007669"/>
    <property type="project" value="TreeGrafter"/>
</dbReference>
<dbReference type="GO" id="GO:0004622">
    <property type="term" value="F:phosphatidylcholine lysophospholipase activity"/>
    <property type="evidence" value="ECO:0007669"/>
    <property type="project" value="TreeGrafter"/>
</dbReference>
<keyword evidence="10" id="KW-0106">Calcium</keyword>
<dbReference type="GO" id="GO:0006955">
    <property type="term" value="P:immune response"/>
    <property type="evidence" value="ECO:0007669"/>
    <property type="project" value="InterPro"/>
</dbReference>
<dbReference type="SMART" id="SM00892">
    <property type="entry name" value="Endonuclease_NS"/>
    <property type="match status" value="1"/>
</dbReference>
<dbReference type="GO" id="GO:0004528">
    <property type="term" value="F:phosphodiesterase I activity"/>
    <property type="evidence" value="ECO:0007669"/>
    <property type="project" value="TreeGrafter"/>
</dbReference>
<sequence>LFFLVSGFLNLFSVLWFVSLTVSEWVSSAGSCKGRCFELVEAEPPGCRCDNLCKTYYSCCADFDEQCLKTAGGFECTAERCGESRNEDYACQCSEDCLEKGDCCTNYKSLCKGESTWLEDDCEEIHSAECPAGFVRPPLIMLSLDGFRASYMKKGKSVIPNIHKLKMCGTHAPYMRPMYPSKTFPNLYTLATGLYPESHGIVGNTMHDPVFEANFNLRGREKLNHRWWGGQPIWITAEKQGVKAGTFFWPCILQGICLYGQETASTIILLPHLPVQYAFHVVSCFRPYVYAVHSEQPDTFGHRLGPFSNELDNPLREIDNIIGQLMNGLKQMNLHRCVNIILVGDHGMEEAHCDRTEYLSSYGLNVDDLTLIQGSSGRVRPKNRNMPYDPKEIVANLTCKMPIQHFKPYLKQHLPKRLHYANNRRIEDVHLLMERKWLVAMYTIFLGHGPSFKFRNQVPPFENIELYNIMCDLLGLTPVPNNGTHGSLNAMLRNPPYTPTRPEEVTSPKPLEPTSTSTAIYSLGCSCDEEYLNIDVHTGCFTAFNSSLSLLLKLITVSWCVADVTHLLFGRPAVLFQSSYTLLQHSDYISGYSYELQMPLWTAFTITPQVDSTALPLSDSECVRADVRVAPEHTQGCQSSSHDIEIVRGFLYPPDFSLTPESRYDASLITNTVPMYPSFKKIWNYLQKEALRRYSEEKNGINIITGPIFDINYDGLRDTVEKIKEHAGGSVPVPTHYYVIITSCEVENTTVEECEGSFSTVTFILPHRLDNSESCNSSEEPSVWVEEILRTHTARVRDVELLTGLDFFRSTSLPYTQILTLKTYMHTFEEDV</sequence>
<evidence type="ECO:0000256" key="10">
    <source>
        <dbReference type="ARBA" id="ARBA00022837"/>
    </source>
</evidence>
<keyword evidence="16" id="KW-1185">Reference proteome</keyword>
<keyword evidence="9" id="KW-0862">Zinc</keyword>
<reference evidence="15" key="2">
    <citation type="submission" date="2025-08" db="UniProtKB">
        <authorList>
            <consortium name="Ensembl"/>
        </authorList>
    </citation>
    <scope>IDENTIFICATION</scope>
</reference>
<gene>
    <name evidence="15" type="primary">ENPP1</name>
</gene>
<dbReference type="PRINTS" id="PR00022">
    <property type="entry name" value="SOMATOMEDINB"/>
</dbReference>
<comment type="subcellular location">
    <subcellularLocation>
        <location evidence="2">Secreted</location>
    </subcellularLocation>
</comment>
<feature type="signal peptide" evidence="13">
    <location>
        <begin position="1"/>
        <end position="23"/>
    </location>
</feature>
<keyword evidence="4" id="KW-0964">Secreted</keyword>
<evidence type="ECO:0000256" key="2">
    <source>
        <dbReference type="ARBA" id="ARBA00004613"/>
    </source>
</evidence>
<dbReference type="Pfam" id="PF01223">
    <property type="entry name" value="Endonuclease_NS"/>
    <property type="match status" value="1"/>
</dbReference>
<dbReference type="FunFam" id="4.10.410.20:FF:000001">
    <property type="entry name" value="Ectonucleotide pyrophosphatase/phosphodiesterase family member 2"/>
    <property type="match status" value="1"/>
</dbReference>
<evidence type="ECO:0000256" key="8">
    <source>
        <dbReference type="ARBA" id="ARBA00022801"/>
    </source>
</evidence>
<keyword evidence="8" id="KW-0378">Hydrolase</keyword>
<comment type="cofactor">
    <cofactor evidence="1">
        <name>Zn(2+)</name>
        <dbReference type="ChEBI" id="CHEBI:29105"/>
    </cofactor>
</comment>
<protein>
    <recommendedName>
        <fullName evidence="14">SMB domain-containing protein</fullName>
    </recommendedName>
</protein>
<dbReference type="SUPFAM" id="SSF54060">
    <property type="entry name" value="His-Me finger endonucleases"/>
    <property type="match status" value="1"/>
</dbReference>
<dbReference type="Proteomes" id="UP001501920">
    <property type="component" value="Chromosome 11"/>
</dbReference>
<keyword evidence="11" id="KW-1015">Disulfide bond</keyword>
<organism evidence="15 16">
    <name type="scientific">Pygocentrus nattereri</name>
    <name type="common">Red-bellied piranha</name>
    <dbReference type="NCBI Taxonomy" id="42514"/>
    <lineage>
        <taxon>Eukaryota</taxon>
        <taxon>Metazoa</taxon>
        <taxon>Chordata</taxon>
        <taxon>Craniata</taxon>
        <taxon>Vertebrata</taxon>
        <taxon>Euteleostomi</taxon>
        <taxon>Actinopterygii</taxon>
        <taxon>Neopterygii</taxon>
        <taxon>Teleostei</taxon>
        <taxon>Ostariophysi</taxon>
        <taxon>Characiformes</taxon>
        <taxon>Characoidei</taxon>
        <taxon>Pygocentrus</taxon>
    </lineage>
</organism>
<evidence type="ECO:0000256" key="11">
    <source>
        <dbReference type="ARBA" id="ARBA00023157"/>
    </source>
</evidence>
<accession>A0AAR2M0Y3</accession>
<dbReference type="GO" id="GO:0005509">
    <property type="term" value="F:calcium ion binding"/>
    <property type="evidence" value="ECO:0007669"/>
    <property type="project" value="TreeGrafter"/>
</dbReference>
<dbReference type="Gene3D" id="3.40.570.10">
    <property type="entry name" value="Extracellular Endonuclease, subunit A"/>
    <property type="match status" value="1"/>
</dbReference>
<dbReference type="Gene3D" id="3.40.720.10">
    <property type="entry name" value="Alkaline Phosphatase, subunit A"/>
    <property type="match status" value="1"/>
</dbReference>
<dbReference type="PROSITE" id="PS50958">
    <property type="entry name" value="SMB_2"/>
    <property type="match status" value="2"/>
</dbReference>
<reference evidence="15" key="3">
    <citation type="submission" date="2025-09" db="UniProtKB">
        <authorList>
            <consortium name="Ensembl"/>
        </authorList>
    </citation>
    <scope>IDENTIFICATION</scope>
</reference>
<evidence type="ECO:0000256" key="13">
    <source>
        <dbReference type="SAM" id="SignalP"/>
    </source>
</evidence>
<evidence type="ECO:0000256" key="7">
    <source>
        <dbReference type="ARBA" id="ARBA00022737"/>
    </source>
</evidence>
<dbReference type="PROSITE" id="PS00524">
    <property type="entry name" value="SMB_1"/>
    <property type="match status" value="1"/>
</dbReference>
<dbReference type="GO" id="GO:0003676">
    <property type="term" value="F:nucleic acid binding"/>
    <property type="evidence" value="ECO:0007669"/>
    <property type="project" value="InterPro"/>
</dbReference>
<feature type="domain" description="SMB" evidence="14">
    <location>
        <begin position="28"/>
        <end position="71"/>
    </location>
</feature>